<dbReference type="EMBL" id="KE504305">
    <property type="protein sequence ID" value="EPS93042.1"/>
    <property type="molecule type" value="Genomic_DNA"/>
</dbReference>
<protein>
    <submittedName>
        <fullName evidence="2">Uncharacterized protein</fullName>
    </submittedName>
</protein>
<dbReference type="eggNOG" id="ENOG502QW6Q">
    <property type="taxonomic scope" value="Eukaryota"/>
</dbReference>
<keyword evidence="3" id="KW-1185">Reference proteome</keyword>
<dbReference type="PANTHER" id="PTHR37471:SF1">
    <property type="entry name" value="AB HYDROLASE-1 DOMAIN-CONTAINING PROTEIN"/>
    <property type="match status" value="1"/>
</dbReference>
<dbReference type="InterPro" id="IPR029058">
    <property type="entry name" value="AB_hydrolase_fold"/>
</dbReference>
<dbReference type="InParanoid" id="S8DJN8"/>
<keyword evidence="1" id="KW-0812">Transmembrane</keyword>
<name>S8DJN8_FOMSC</name>
<reference evidence="2 3" key="1">
    <citation type="journal article" date="2012" name="Science">
        <title>The Paleozoic origin of enzymatic lignin decomposition reconstructed from 31 fungal genomes.</title>
        <authorList>
            <person name="Floudas D."/>
            <person name="Binder M."/>
            <person name="Riley R."/>
            <person name="Barry K."/>
            <person name="Blanchette R.A."/>
            <person name="Henrissat B."/>
            <person name="Martinez A.T."/>
            <person name="Otillar R."/>
            <person name="Spatafora J.W."/>
            <person name="Yadav J.S."/>
            <person name="Aerts A."/>
            <person name="Benoit I."/>
            <person name="Boyd A."/>
            <person name="Carlson A."/>
            <person name="Copeland A."/>
            <person name="Coutinho P.M."/>
            <person name="de Vries R.P."/>
            <person name="Ferreira P."/>
            <person name="Findley K."/>
            <person name="Foster B."/>
            <person name="Gaskell J."/>
            <person name="Glotzer D."/>
            <person name="Gorecki P."/>
            <person name="Heitman J."/>
            <person name="Hesse C."/>
            <person name="Hori C."/>
            <person name="Igarashi K."/>
            <person name="Jurgens J.A."/>
            <person name="Kallen N."/>
            <person name="Kersten P."/>
            <person name="Kohler A."/>
            <person name="Kuees U."/>
            <person name="Kumar T.K.A."/>
            <person name="Kuo A."/>
            <person name="LaButti K."/>
            <person name="Larrondo L.F."/>
            <person name="Lindquist E."/>
            <person name="Ling A."/>
            <person name="Lombard V."/>
            <person name="Lucas S."/>
            <person name="Lundell T."/>
            <person name="Martin R."/>
            <person name="McLaughlin D.J."/>
            <person name="Morgenstern I."/>
            <person name="Morin E."/>
            <person name="Murat C."/>
            <person name="Nagy L.G."/>
            <person name="Nolan M."/>
            <person name="Ohm R.A."/>
            <person name="Patyshakuliyeva A."/>
            <person name="Rokas A."/>
            <person name="Ruiz-Duenas F.J."/>
            <person name="Sabat G."/>
            <person name="Salamov A."/>
            <person name="Samejima M."/>
            <person name="Schmutz J."/>
            <person name="Slot J.C."/>
            <person name="St John F."/>
            <person name="Stenlid J."/>
            <person name="Sun H."/>
            <person name="Sun S."/>
            <person name="Syed K."/>
            <person name="Tsang A."/>
            <person name="Wiebenga A."/>
            <person name="Young D."/>
            <person name="Pisabarro A."/>
            <person name="Eastwood D.C."/>
            <person name="Martin F."/>
            <person name="Cullen D."/>
            <person name="Grigoriev I.V."/>
            <person name="Hibbett D.S."/>
        </authorList>
    </citation>
    <scope>NUCLEOTIDE SEQUENCE</scope>
    <source>
        <strain evidence="3">FP-58527</strain>
    </source>
</reference>
<evidence type="ECO:0000313" key="3">
    <source>
        <dbReference type="Proteomes" id="UP000015241"/>
    </source>
</evidence>
<dbReference type="SUPFAM" id="SSF53474">
    <property type="entry name" value="alpha/beta-Hydrolases"/>
    <property type="match status" value="1"/>
</dbReference>
<keyword evidence="1" id="KW-1133">Transmembrane helix</keyword>
<feature type="transmembrane region" description="Helical" evidence="1">
    <location>
        <begin position="12"/>
        <end position="35"/>
    </location>
</feature>
<dbReference type="STRING" id="743788.S8DJN8"/>
<evidence type="ECO:0000313" key="2">
    <source>
        <dbReference type="EMBL" id="EPS93042.1"/>
    </source>
</evidence>
<gene>
    <name evidence="2" type="ORF">FOMPIDRAFT_102046</name>
</gene>
<feature type="transmembrane region" description="Helical" evidence="1">
    <location>
        <begin position="41"/>
        <end position="61"/>
    </location>
</feature>
<keyword evidence="1" id="KW-0472">Membrane</keyword>
<dbReference type="HOGENOM" id="CLU_027502_2_0_1"/>
<dbReference type="AlphaFoldDB" id="S8DJN8"/>
<dbReference type="PANTHER" id="PTHR37471">
    <property type="entry name" value="UNNAMED PRODUCT"/>
    <property type="match status" value="1"/>
</dbReference>
<organism evidence="2 3">
    <name type="scientific">Fomitopsis schrenkii</name>
    <name type="common">Brown rot fungus</name>
    <dbReference type="NCBI Taxonomy" id="2126942"/>
    <lineage>
        <taxon>Eukaryota</taxon>
        <taxon>Fungi</taxon>
        <taxon>Dikarya</taxon>
        <taxon>Basidiomycota</taxon>
        <taxon>Agaricomycotina</taxon>
        <taxon>Agaricomycetes</taxon>
        <taxon>Polyporales</taxon>
        <taxon>Fomitopsis</taxon>
    </lineage>
</organism>
<dbReference type="OrthoDB" id="6431331at2759"/>
<evidence type="ECO:0000256" key="1">
    <source>
        <dbReference type="SAM" id="Phobius"/>
    </source>
</evidence>
<dbReference type="Gene3D" id="3.40.50.1820">
    <property type="entry name" value="alpha/beta hydrolase"/>
    <property type="match status" value="1"/>
</dbReference>
<dbReference type="Proteomes" id="UP000015241">
    <property type="component" value="Unassembled WGS sequence"/>
</dbReference>
<accession>S8DJN8</accession>
<sequence>MITNSFPEYVFIRTCIAALRAIAPLSFIYILACWYEHRFFYSWWLGLYALAEACFYLLVYLPRSFLLQKAATHPPPHTREEREALFARCFIFSAQTNMATGWFFNSEPSLIKRDNMREWLLWALFGCNLDSLREEWVDEIEGYLRRLEAYMGSKFEDGHSATAKCMRLTLDPVVMLHRPLLWYTIVGLVDTLTCVQMAHAGFTHRDARSPFRCFPPRPWSLLSERTPEPALSYWYRPHRSKTKRPVVFLHGIGIGLWPYVTFFRELATSDPDVGIIAIENLSISMHISPPPLDRQPMLAALTRVLQHHHIDTFVLAAHSYGTVLSAHILRDPTLSARVRATLLIDPIPFLLYLPPVAYNFVYRAPRVASEWQLWYFASRDPDIARALSRHFFWAENVLWREDLAGRDTAVVLCGEDQIVDSREVRRYLTGTDDVSSRWQGDGLEVLYYPTLDHSNQFHHEKCRRPMVEVLSRFVNDGRSKDKDL</sequence>
<proteinExistence type="predicted"/>